<name>A0A5B0MJ37_PUCGR</name>
<keyword evidence="1" id="KW-0732">Signal</keyword>
<reference evidence="2 3" key="1">
    <citation type="submission" date="2019-05" db="EMBL/GenBank/DDBJ databases">
        <title>Emergence of the Ug99 lineage of the wheat stem rust pathogen through somatic hybridization.</title>
        <authorList>
            <person name="Li F."/>
            <person name="Upadhyaya N.M."/>
            <person name="Sperschneider J."/>
            <person name="Matny O."/>
            <person name="Nguyen-Phuc H."/>
            <person name="Mago R."/>
            <person name="Raley C."/>
            <person name="Miller M.E."/>
            <person name="Silverstein K.A.T."/>
            <person name="Henningsen E."/>
            <person name="Hirsch C.D."/>
            <person name="Visser B."/>
            <person name="Pretorius Z.A."/>
            <person name="Steffenson B.J."/>
            <person name="Schwessinger B."/>
            <person name="Dodds P.N."/>
            <person name="Figueroa M."/>
        </authorList>
    </citation>
    <scope>NUCLEOTIDE SEQUENCE [LARGE SCALE GENOMIC DNA]</scope>
    <source>
        <strain evidence="2 3">Ug99</strain>
    </source>
</reference>
<accession>A0A5B0MJ37</accession>
<organism evidence="2 3">
    <name type="scientific">Puccinia graminis f. sp. tritici</name>
    <dbReference type="NCBI Taxonomy" id="56615"/>
    <lineage>
        <taxon>Eukaryota</taxon>
        <taxon>Fungi</taxon>
        <taxon>Dikarya</taxon>
        <taxon>Basidiomycota</taxon>
        <taxon>Pucciniomycotina</taxon>
        <taxon>Pucciniomycetes</taxon>
        <taxon>Pucciniales</taxon>
        <taxon>Pucciniaceae</taxon>
        <taxon>Puccinia</taxon>
    </lineage>
</organism>
<evidence type="ECO:0000313" key="2">
    <source>
        <dbReference type="EMBL" id="KAA1076069.1"/>
    </source>
</evidence>
<feature type="chain" id="PRO_5022673440" evidence="1">
    <location>
        <begin position="28"/>
        <end position="597"/>
    </location>
</feature>
<dbReference type="Proteomes" id="UP000325313">
    <property type="component" value="Unassembled WGS sequence"/>
</dbReference>
<protein>
    <submittedName>
        <fullName evidence="2">Uncharacterized protein</fullName>
    </submittedName>
</protein>
<evidence type="ECO:0000313" key="3">
    <source>
        <dbReference type="Proteomes" id="UP000325313"/>
    </source>
</evidence>
<sequence length="597" mass="67727">MFVSLRNRLFFTHLGLWIFCNAAEAPAWPVTLNLFPGRGNDDVELKKSLHVGLTTPQVNHPGQEDAAESDSITKLSLGSSLVPSNIGKNAHHGFRHQQASLVPVLPDAVAGYGSDPFHCEKPMTDPHEVQSQNPTSCPEPAQDIWTSYSLPTTIENVNLQTSYHQVQKAHISVYNATLSGVGKDRSLQSQINPSPQFSINQDMTDRSSSKRLKNVSHQGLSYSGVHYQHQAAKRVKIFDRSNNRVPIKSSPIGLASNQLITGAEGITLRIPDQMKDGVFTGHSCSSSKVSLESWNFLLESAKRFGNRAAPHLSSTKLIMLAQQPATKPTEILKFDANIFKLGQNSSEKDEIKLESICPLVEMFQGANQLPTLDSQLAFFKMQIHNHLYPISRRLEYLRTTKKTYNEHKDDKNQRQKLQSDALKEFQSNEMQWFMLWEKRIGNNFEEKKDVSLIDRRGFALLLFYIDMIGTLLQKYYPTDSNDPSLTLLKKAIELAEPRVQDKTYSLHKFGSVSNIEKKKGNNRQGVRPFTVNWNWISTVIVESGQENLRRLLFQDRKNIPNIISAFFNDIFFYSIKGLNERLKTYSHNCNLISNYKK</sequence>
<gene>
    <name evidence="2" type="ORF">PGTUg99_035144</name>
</gene>
<proteinExistence type="predicted"/>
<evidence type="ECO:0000256" key="1">
    <source>
        <dbReference type="SAM" id="SignalP"/>
    </source>
</evidence>
<dbReference type="AlphaFoldDB" id="A0A5B0MJ37"/>
<feature type="signal peptide" evidence="1">
    <location>
        <begin position="1"/>
        <end position="27"/>
    </location>
</feature>
<comment type="caution">
    <text evidence="2">The sequence shown here is derived from an EMBL/GenBank/DDBJ whole genome shotgun (WGS) entry which is preliminary data.</text>
</comment>
<dbReference type="EMBL" id="VDEP01000471">
    <property type="protein sequence ID" value="KAA1076069.1"/>
    <property type="molecule type" value="Genomic_DNA"/>
</dbReference>